<evidence type="ECO:0000313" key="1">
    <source>
        <dbReference type="EMBL" id="EGC68342.1"/>
    </source>
</evidence>
<dbReference type="EMBL" id="AEWT01000030">
    <property type="protein sequence ID" value="EGC68342.1"/>
    <property type="molecule type" value="Genomic_DNA"/>
</dbReference>
<dbReference type="Pfam" id="PF16110">
    <property type="entry name" value="DUF4828"/>
    <property type="match status" value="1"/>
</dbReference>
<dbReference type="AlphaFoldDB" id="F0ENE0"/>
<evidence type="ECO:0000313" key="2">
    <source>
        <dbReference type="Proteomes" id="UP000004835"/>
    </source>
</evidence>
<dbReference type="HOGENOM" id="CLU_3007037_0_0_9"/>
<proteinExistence type="predicted"/>
<reference evidence="1 2" key="1">
    <citation type="submission" date="2011-01" db="EMBL/GenBank/DDBJ databases">
        <authorList>
            <person name="Muzny D."/>
            <person name="Qin X."/>
            <person name="Deng J."/>
            <person name="Jiang H."/>
            <person name="Liu Y."/>
            <person name="Qu J."/>
            <person name="Song X.-Z."/>
            <person name="Zhang L."/>
            <person name="Thornton R."/>
            <person name="Coyle M."/>
            <person name="Francisco L."/>
            <person name="Jackson L."/>
            <person name="Javaid M."/>
            <person name="Korchina V."/>
            <person name="Kovar C."/>
            <person name="Mata R."/>
            <person name="Mathew T."/>
            <person name="Ngo R."/>
            <person name="Nguyen L."/>
            <person name="Nguyen N."/>
            <person name="Okwuonu G."/>
            <person name="Ongeri F."/>
            <person name="Pham C."/>
            <person name="Simmons D."/>
            <person name="Wilczek-Boney K."/>
            <person name="Hale W."/>
            <person name="Jakkamsetti A."/>
            <person name="Pham P."/>
            <person name="Ruth R."/>
            <person name="San Lucas F."/>
            <person name="Warren J."/>
            <person name="Zhang J."/>
            <person name="Zhao Z."/>
            <person name="Zhou C."/>
            <person name="Zhu D."/>
            <person name="Lee S."/>
            <person name="Bess C."/>
            <person name="Blankenburg K."/>
            <person name="Forbes L."/>
            <person name="Fu Q."/>
            <person name="Gubbala S."/>
            <person name="Hirani K."/>
            <person name="Jayaseelan J.C."/>
            <person name="Lara F."/>
            <person name="Munidasa M."/>
            <person name="Palculict T."/>
            <person name="Patil S."/>
            <person name="Pu L.-L."/>
            <person name="Saada N."/>
            <person name="Tang L."/>
            <person name="Weissenberger G."/>
            <person name="Zhu Y."/>
            <person name="Hemphill L."/>
            <person name="Shang Y."/>
            <person name="Youmans B."/>
            <person name="Ayvaz T."/>
            <person name="Ross M."/>
            <person name="Santibanez J."/>
            <person name="Aqrawi P."/>
            <person name="Gross S."/>
            <person name="Joshi V."/>
            <person name="Fowler G."/>
            <person name="Nazareth L."/>
            <person name="Reid J."/>
            <person name="Worley K."/>
            <person name="Petrosino J."/>
            <person name="Highlander S."/>
            <person name="Gibbs R."/>
        </authorList>
    </citation>
    <scope>NUCLEOTIDE SEQUENCE [LARGE SCALE GENOMIC DNA]</scope>
    <source>
        <strain evidence="1 2">ATCC 12755</strain>
    </source>
</reference>
<dbReference type="InterPro" id="IPR032254">
    <property type="entry name" value="DUF4828"/>
</dbReference>
<sequence>MTIEGKPLTASIVELTPMRLVLLDTFGYHLVLEQKGSVITLYDEAEDCHYSLTKII</sequence>
<dbReference type="Proteomes" id="UP000004835">
    <property type="component" value="Unassembled WGS sequence"/>
</dbReference>
<gene>
    <name evidence="1" type="ORF">HMPREF9087_2932</name>
</gene>
<organism evidence="1 2">
    <name type="scientific">Enterococcus casseliflavus ATCC 12755</name>
    <dbReference type="NCBI Taxonomy" id="888066"/>
    <lineage>
        <taxon>Bacteria</taxon>
        <taxon>Bacillati</taxon>
        <taxon>Bacillota</taxon>
        <taxon>Bacilli</taxon>
        <taxon>Lactobacillales</taxon>
        <taxon>Enterococcaceae</taxon>
        <taxon>Enterococcus</taxon>
    </lineage>
</organism>
<accession>F0ENE0</accession>
<comment type="caution">
    <text evidence="1">The sequence shown here is derived from an EMBL/GenBank/DDBJ whole genome shotgun (WGS) entry which is preliminary data.</text>
</comment>
<protein>
    <submittedName>
        <fullName evidence="1">Uncharacterized protein</fullName>
    </submittedName>
</protein>
<name>F0ENE0_ENTCA</name>